<proteinExistence type="predicted"/>
<dbReference type="OrthoDB" id="9771846at2"/>
<dbReference type="PANTHER" id="PTHR36836">
    <property type="entry name" value="COLANIC ACID BIOSYNTHESIS PROTEIN WCAK"/>
    <property type="match status" value="1"/>
</dbReference>
<evidence type="ECO:0000313" key="2">
    <source>
        <dbReference type="EMBL" id="MBB5642803.1"/>
    </source>
</evidence>
<organism evidence="2 3">
    <name type="scientific">Cryobacterium roopkundense</name>
    <dbReference type="NCBI Taxonomy" id="1001240"/>
    <lineage>
        <taxon>Bacteria</taxon>
        <taxon>Bacillati</taxon>
        <taxon>Actinomycetota</taxon>
        <taxon>Actinomycetes</taxon>
        <taxon>Micrococcales</taxon>
        <taxon>Microbacteriaceae</taxon>
        <taxon>Cryobacterium</taxon>
    </lineage>
</organism>
<dbReference type="Proteomes" id="UP000561726">
    <property type="component" value="Unassembled WGS sequence"/>
</dbReference>
<evidence type="ECO:0000313" key="3">
    <source>
        <dbReference type="Proteomes" id="UP000561726"/>
    </source>
</evidence>
<dbReference type="Pfam" id="PF04230">
    <property type="entry name" value="PS_pyruv_trans"/>
    <property type="match status" value="1"/>
</dbReference>
<dbReference type="EMBL" id="JACHBQ010000001">
    <property type="protein sequence ID" value="MBB5642803.1"/>
    <property type="molecule type" value="Genomic_DNA"/>
</dbReference>
<dbReference type="PANTHER" id="PTHR36836:SF1">
    <property type="entry name" value="COLANIC ACID BIOSYNTHESIS PROTEIN WCAK"/>
    <property type="match status" value="1"/>
</dbReference>
<protein>
    <submittedName>
        <fullName evidence="2">Polysaccharide pyruvyl transferase WcaK-like protein</fullName>
    </submittedName>
</protein>
<dbReference type="RefSeq" id="WP_152602338.1">
    <property type="nucleotide sequence ID" value="NZ_JACHBQ010000001.1"/>
</dbReference>
<dbReference type="InterPro" id="IPR007345">
    <property type="entry name" value="Polysacch_pyruvyl_Trfase"/>
</dbReference>
<dbReference type="GO" id="GO:0016740">
    <property type="term" value="F:transferase activity"/>
    <property type="evidence" value="ECO:0007669"/>
    <property type="project" value="UniProtKB-KW"/>
</dbReference>
<dbReference type="AlphaFoldDB" id="A0A7W9E514"/>
<feature type="domain" description="Polysaccharide pyruvyl transferase" evidence="1">
    <location>
        <begin position="35"/>
        <end position="324"/>
    </location>
</feature>
<evidence type="ECO:0000259" key="1">
    <source>
        <dbReference type="Pfam" id="PF04230"/>
    </source>
</evidence>
<reference evidence="2 3" key="1">
    <citation type="submission" date="2020-08" db="EMBL/GenBank/DDBJ databases">
        <title>Sequencing the genomes of 1000 actinobacteria strains.</title>
        <authorList>
            <person name="Klenk H.-P."/>
        </authorList>
    </citation>
    <scope>NUCLEOTIDE SEQUENCE [LARGE SCALE GENOMIC DNA]</scope>
    <source>
        <strain evidence="2 3">DSM 21065</strain>
    </source>
</reference>
<comment type="caution">
    <text evidence="2">The sequence shown here is derived from an EMBL/GenBank/DDBJ whole genome shotgun (WGS) entry which is preliminary data.</text>
</comment>
<gene>
    <name evidence="2" type="ORF">BJ997_003351</name>
</gene>
<accession>A0A7W9E514</accession>
<sequence length="387" mass="41395">MTTALLDTGVSMRILVLWADTGSPNLGVRALGAGTAALVHRIWPDASITFQNYGHRAPELPFGRLRSLAKERLTASLGMQQWLAGFDLVIDSRSGDSFSDIYGLRRLAVMGAVSEFASQAGVPVVLGPQTIGPFQTRSGRVLARRSLTRASVVMARDSASAECSSGLGRPVDVVTTDVVFAIARPRVARTRDVIFNISGLLWHDNPHVDSARYRDLVTRVYRSLVSEGREVTLLAHVVNPSSLTQGSLDLQGPQPATSPNLDNDVPAIQDFARRVAPDCEIIIPTGLSDVRSTIASGRVVIGSRMHACLNGLSVGVPAVPLAYSRKFAPLLQGLGWHHTVDLRGGDTRVGEVMREVNGDALTTDVTGVLERAHSSLATAENALRSLA</sequence>
<keyword evidence="2" id="KW-0808">Transferase</keyword>
<name>A0A7W9E514_9MICO</name>